<dbReference type="WBParaSite" id="PgR061_g040_t04">
    <property type="protein sequence ID" value="PgR061_g040_t04"/>
    <property type="gene ID" value="PgR061_g040"/>
</dbReference>
<dbReference type="WBParaSite" id="PgR061_g040_t03">
    <property type="protein sequence ID" value="PgR061_g040_t03"/>
    <property type="gene ID" value="PgR061_g040"/>
</dbReference>
<dbReference type="Proteomes" id="UP000887569">
    <property type="component" value="Unplaced"/>
</dbReference>
<evidence type="ECO:0000313" key="2">
    <source>
        <dbReference type="Proteomes" id="UP000887569"/>
    </source>
</evidence>
<reference evidence="3 4" key="1">
    <citation type="submission" date="2022-11" db="UniProtKB">
        <authorList>
            <consortium name="WormBaseParasite"/>
        </authorList>
    </citation>
    <scope>IDENTIFICATION</scope>
</reference>
<proteinExistence type="predicted"/>
<feature type="region of interest" description="Disordered" evidence="1">
    <location>
        <begin position="487"/>
        <end position="550"/>
    </location>
</feature>
<dbReference type="WBParaSite" id="PgR061_g040_t05">
    <property type="protein sequence ID" value="PgR061_g040_t05"/>
    <property type="gene ID" value="PgR061_g040"/>
</dbReference>
<accession>A0A915BV59</accession>
<name>A0A915BV59_PARUN</name>
<protein>
    <submittedName>
        <fullName evidence="3 4">Uncharacterized protein</fullName>
    </submittedName>
</protein>
<keyword evidence="2" id="KW-1185">Reference proteome</keyword>
<feature type="compositionally biased region" description="Polar residues" evidence="1">
    <location>
        <begin position="533"/>
        <end position="542"/>
    </location>
</feature>
<sequence>MSFNSTASVCSNSANDSSSGNDFVPLFSILAWDIIKRPLKKDEMKNGTKQKCNKDEDRIQRVRLKTMEENVHLMSDMPQLYLLCNVANPTELENISVLAGLDQPGWICSNSIAARPSASTILWTTTIDCGFHMKASFGSRRLTRDRSVPEMFSIESILLGSGESKGAIGHLDVRLDPKRTCFSIMSIWLETTSMDVMTGVYCCSPRTHPYRRAEVLRRFLFMARQAAAEHTKGNLILFASPGMAHQSCHFDEILQAIASVDLNMAEECYIAEGGCFITFNSPLSTFRLDDIRALDIALAVRKNLLKVEIEVPFADEELCDYFERQPIFFSLSVKKHVLLNESPKHKSSSSEQLALRLDKLFLEKQKYDALGQPPNDILLSTVSEPLEVRMMAKAEEIPAISIQKATSPDEDVTAWRTGHFISATNRPSKMNLHTSAGSQMRDSFIHVDNVDNMNNVIPICVSPNVEKFDNIYSLNSKQDIAAVGEINGMRNSPPKLKMSQKSGTVDKKENMPRSGKNLASERYDNDFFDKPSNETLRSASQTLEKDGKRHVALPKRNSPRISHRSKTSDATRFNSLRGDVACVTRKIPSGSQRRTIATPASLSLTTNNDDKNNKTNRVELQNNNLKQLSKGRGRIVRISTATKAKTAILKEKSCTDERKKPTGVRIMKNELKEDSLVASHF</sequence>
<dbReference type="AlphaFoldDB" id="A0A915BV59"/>
<organism evidence="2 5">
    <name type="scientific">Parascaris univalens</name>
    <name type="common">Nematode worm</name>
    <dbReference type="NCBI Taxonomy" id="6257"/>
    <lineage>
        <taxon>Eukaryota</taxon>
        <taxon>Metazoa</taxon>
        <taxon>Ecdysozoa</taxon>
        <taxon>Nematoda</taxon>
        <taxon>Chromadorea</taxon>
        <taxon>Rhabditida</taxon>
        <taxon>Spirurina</taxon>
        <taxon>Ascaridomorpha</taxon>
        <taxon>Ascaridoidea</taxon>
        <taxon>Ascarididae</taxon>
        <taxon>Parascaris</taxon>
    </lineage>
</organism>
<evidence type="ECO:0000256" key="1">
    <source>
        <dbReference type="SAM" id="MobiDB-lite"/>
    </source>
</evidence>
<evidence type="ECO:0000313" key="5">
    <source>
        <dbReference type="WBParaSite" id="PgR061_g040_t04"/>
    </source>
</evidence>
<evidence type="ECO:0000313" key="3">
    <source>
        <dbReference type="WBParaSite" id="PgR061_g040_t02"/>
    </source>
</evidence>
<dbReference type="WBParaSite" id="PgR061_g040_t02">
    <property type="protein sequence ID" value="PgR061_g040_t02"/>
    <property type="gene ID" value="PgR061_g040"/>
</dbReference>
<feature type="compositionally biased region" description="Basic and acidic residues" evidence="1">
    <location>
        <begin position="519"/>
        <end position="532"/>
    </location>
</feature>
<evidence type="ECO:0000313" key="4">
    <source>
        <dbReference type="WBParaSite" id="PgR061_g040_t03"/>
    </source>
</evidence>